<gene>
    <name evidence="2" type="ordered locus">SGRA_3164</name>
</gene>
<dbReference type="KEGG" id="sgn:SGRA_3164"/>
<evidence type="ECO:0008006" key="4">
    <source>
        <dbReference type="Google" id="ProtNLM"/>
    </source>
</evidence>
<keyword evidence="1" id="KW-0812">Transmembrane</keyword>
<keyword evidence="1" id="KW-0472">Membrane</keyword>
<sequence>MDFLLALKAFFLGLIYLGGIFALAGFLLPIFPLPLLLYIRQKLLYFSDKVAVKNEARGRQLWRFSRGLMMGISALLLLGLMAYASYSFQWVLGQYIAVETPAFWGYFALGLALPLLYYFWVVWKMYKRQLATF</sequence>
<dbReference type="RefSeq" id="WP_015693489.1">
    <property type="nucleotide sequence ID" value="NC_016940.1"/>
</dbReference>
<reference evidence="2 3" key="1">
    <citation type="journal article" date="2012" name="Stand. Genomic Sci.">
        <title>Complete genome sequencing and analysis of Saprospira grandis str. Lewin, a predatory marine bacterium.</title>
        <authorList>
            <person name="Saw J.H."/>
            <person name="Yuryev A."/>
            <person name="Kanbe M."/>
            <person name="Hou S."/>
            <person name="Young A.G."/>
            <person name="Aizawa S."/>
            <person name="Alam M."/>
        </authorList>
    </citation>
    <scope>NUCLEOTIDE SEQUENCE [LARGE SCALE GENOMIC DNA]</scope>
    <source>
        <strain evidence="2 3">Lewin</strain>
    </source>
</reference>
<evidence type="ECO:0000313" key="2">
    <source>
        <dbReference type="EMBL" id="AFC25892.1"/>
    </source>
</evidence>
<dbReference type="EMBL" id="CP002831">
    <property type="protein sequence ID" value="AFC25892.1"/>
    <property type="molecule type" value="Genomic_DNA"/>
</dbReference>
<feature type="transmembrane region" description="Helical" evidence="1">
    <location>
        <begin position="67"/>
        <end position="91"/>
    </location>
</feature>
<keyword evidence="3" id="KW-1185">Reference proteome</keyword>
<dbReference type="HOGENOM" id="CLU_1905282_0_0_10"/>
<evidence type="ECO:0000256" key="1">
    <source>
        <dbReference type="SAM" id="Phobius"/>
    </source>
</evidence>
<keyword evidence="1" id="KW-1133">Transmembrane helix</keyword>
<organism evidence="2 3">
    <name type="scientific">Saprospira grandis (strain Lewin)</name>
    <dbReference type="NCBI Taxonomy" id="984262"/>
    <lineage>
        <taxon>Bacteria</taxon>
        <taxon>Pseudomonadati</taxon>
        <taxon>Bacteroidota</taxon>
        <taxon>Saprospiria</taxon>
        <taxon>Saprospirales</taxon>
        <taxon>Saprospiraceae</taxon>
        <taxon>Saprospira</taxon>
    </lineage>
</organism>
<name>H6L0T6_SAPGL</name>
<dbReference type="Proteomes" id="UP000007519">
    <property type="component" value="Chromosome"/>
</dbReference>
<feature type="transmembrane region" description="Helical" evidence="1">
    <location>
        <begin position="103"/>
        <end position="123"/>
    </location>
</feature>
<dbReference type="STRING" id="984262.SGRA_3164"/>
<protein>
    <recommendedName>
        <fullName evidence="4">Transmembrane protein</fullName>
    </recommendedName>
</protein>
<evidence type="ECO:0000313" key="3">
    <source>
        <dbReference type="Proteomes" id="UP000007519"/>
    </source>
</evidence>
<dbReference type="OrthoDB" id="9863033at2"/>
<feature type="transmembrane region" description="Helical" evidence="1">
    <location>
        <begin position="12"/>
        <end position="39"/>
    </location>
</feature>
<accession>H6L0T6</accession>
<dbReference type="AlphaFoldDB" id="H6L0T6"/>
<proteinExistence type="predicted"/>